<evidence type="ECO:0000256" key="1">
    <source>
        <dbReference type="SAM" id="Phobius"/>
    </source>
</evidence>
<proteinExistence type="predicted"/>
<dbReference type="Proteomes" id="UP000604117">
    <property type="component" value="Unassembled WGS sequence"/>
</dbReference>
<keyword evidence="1" id="KW-0472">Membrane</keyword>
<evidence type="ECO:0000313" key="2">
    <source>
        <dbReference type="EMBL" id="GIF73286.1"/>
    </source>
</evidence>
<feature type="transmembrane region" description="Helical" evidence="1">
    <location>
        <begin position="12"/>
        <end position="34"/>
    </location>
</feature>
<feature type="transmembrane region" description="Helical" evidence="1">
    <location>
        <begin position="103"/>
        <end position="121"/>
    </location>
</feature>
<reference evidence="2 3" key="1">
    <citation type="submission" date="2021-01" db="EMBL/GenBank/DDBJ databases">
        <title>Whole genome shotgun sequence of Asanoa siamensis NBRC 107932.</title>
        <authorList>
            <person name="Komaki H."/>
            <person name="Tamura T."/>
        </authorList>
    </citation>
    <scope>NUCLEOTIDE SEQUENCE [LARGE SCALE GENOMIC DNA]</scope>
    <source>
        <strain evidence="2 3">NBRC 107932</strain>
    </source>
</reference>
<gene>
    <name evidence="2" type="ORF">Asi02nite_28040</name>
</gene>
<dbReference type="EMBL" id="BONE01000019">
    <property type="protein sequence ID" value="GIF73286.1"/>
    <property type="molecule type" value="Genomic_DNA"/>
</dbReference>
<evidence type="ECO:0000313" key="3">
    <source>
        <dbReference type="Proteomes" id="UP000604117"/>
    </source>
</evidence>
<comment type="caution">
    <text evidence="2">The sequence shown here is derived from an EMBL/GenBank/DDBJ whole genome shotgun (WGS) entry which is preliminary data.</text>
</comment>
<accession>A0ABQ4CPQ8</accession>
<protein>
    <submittedName>
        <fullName evidence="2">Uncharacterized protein</fullName>
    </submittedName>
</protein>
<sequence length="183" mass="19808">MNASPTRSSAARLVMVGMRACAVLTLVDLLMVGAKYEDRVMVVTHSTPDIPPLGFLAVLVELATPLDTVLAITGSSWILAAATTAVAFLVWRRRTAKTTDLRPWWTALLLTTPLVAAAVVWRQAVVAYEIGGQQMRDTRPYAYLLWATAAAAVLYTTARGRKIAKADPVTRPDDGTAPRHPQP</sequence>
<organism evidence="2 3">
    <name type="scientific">Asanoa siamensis</name>
    <dbReference type="NCBI Taxonomy" id="926357"/>
    <lineage>
        <taxon>Bacteria</taxon>
        <taxon>Bacillati</taxon>
        <taxon>Actinomycetota</taxon>
        <taxon>Actinomycetes</taxon>
        <taxon>Micromonosporales</taxon>
        <taxon>Micromonosporaceae</taxon>
        <taxon>Asanoa</taxon>
    </lineage>
</organism>
<keyword evidence="1" id="KW-1133">Transmembrane helix</keyword>
<name>A0ABQ4CPQ8_9ACTN</name>
<feature type="transmembrane region" description="Helical" evidence="1">
    <location>
        <begin position="141"/>
        <end position="158"/>
    </location>
</feature>
<keyword evidence="1" id="KW-0812">Transmembrane</keyword>
<keyword evidence="3" id="KW-1185">Reference proteome</keyword>
<feature type="transmembrane region" description="Helical" evidence="1">
    <location>
        <begin position="69"/>
        <end position="91"/>
    </location>
</feature>